<dbReference type="InterPro" id="IPR002781">
    <property type="entry name" value="TM_pro_TauE-like"/>
</dbReference>
<dbReference type="PANTHER" id="PTHR30269:SF0">
    <property type="entry name" value="MEMBRANE TRANSPORTER PROTEIN YFCA-RELATED"/>
    <property type="match status" value="1"/>
</dbReference>
<feature type="transmembrane region" description="Helical" evidence="8">
    <location>
        <begin position="99"/>
        <end position="117"/>
    </location>
</feature>
<feature type="transmembrane region" description="Helical" evidence="8">
    <location>
        <begin position="75"/>
        <end position="93"/>
    </location>
</feature>
<evidence type="ECO:0000256" key="6">
    <source>
        <dbReference type="ARBA" id="ARBA00022989"/>
    </source>
</evidence>
<dbReference type="InterPro" id="IPR052017">
    <property type="entry name" value="TSUP"/>
</dbReference>
<evidence type="ECO:0000313" key="10">
    <source>
        <dbReference type="Proteomes" id="UP000614410"/>
    </source>
</evidence>
<dbReference type="AlphaFoldDB" id="A0A934NFG9"/>
<name>A0A934NFG9_9BACT</name>
<keyword evidence="4 8" id="KW-1003">Cell membrane</keyword>
<evidence type="ECO:0000256" key="7">
    <source>
        <dbReference type="ARBA" id="ARBA00023136"/>
    </source>
</evidence>
<comment type="subcellular location">
    <subcellularLocation>
        <location evidence="1 8">Cell membrane</location>
        <topology evidence="1 8">Multi-pass membrane protein</topology>
    </subcellularLocation>
</comment>
<accession>A0A934NFG9</accession>
<feature type="transmembrane region" description="Helical" evidence="8">
    <location>
        <begin position="186"/>
        <end position="207"/>
    </location>
</feature>
<evidence type="ECO:0000256" key="8">
    <source>
        <dbReference type="RuleBase" id="RU363041"/>
    </source>
</evidence>
<evidence type="ECO:0000256" key="3">
    <source>
        <dbReference type="ARBA" id="ARBA00022448"/>
    </source>
</evidence>
<dbReference type="PANTHER" id="PTHR30269">
    <property type="entry name" value="TRANSMEMBRANE PROTEIN YFCA"/>
    <property type="match status" value="1"/>
</dbReference>
<protein>
    <recommendedName>
        <fullName evidence="8">Probable membrane transporter protein</fullName>
    </recommendedName>
</protein>
<reference evidence="9 10" key="1">
    <citation type="submission" date="2020-10" db="EMBL/GenBank/DDBJ databases">
        <title>Ca. Dormibacterota MAGs.</title>
        <authorList>
            <person name="Montgomery K."/>
        </authorList>
    </citation>
    <scope>NUCLEOTIDE SEQUENCE [LARGE SCALE GENOMIC DNA]</scope>
    <source>
        <strain evidence="9">Mitchell_Peninsula_5</strain>
    </source>
</reference>
<dbReference type="GO" id="GO:0005886">
    <property type="term" value="C:plasma membrane"/>
    <property type="evidence" value="ECO:0007669"/>
    <property type="project" value="UniProtKB-SubCell"/>
</dbReference>
<sequence length="248" mass="25496">MSLRDALLVFAGGVLAGFANTVAGGGSLLSFPLLVALGLPPLDANVTNTVGIVPAALGGVLGYRRELGGQRQRLINLLPFAVGGAALGAILLLTTPAHVFTRVVPVLIVVACVVLLAQPWLARVLEARQRSRSSLLRGGIFVAAVYGGYFGAAVSVLVLAVLAVAIDDALQRLNALKVPLAGTMNLVSGIAFAFLAPVHWGFVVVLAPATLLGGRLGATAARRVPDQPLRLVVVLLGLAAAVWLEVTR</sequence>
<keyword evidence="6 8" id="KW-1133">Transmembrane helix</keyword>
<keyword evidence="5 8" id="KW-0812">Transmembrane</keyword>
<evidence type="ECO:0000313" key="9">
    <source>
        <dbReference type="EMBL" id="MBJ7609923.1"/>
    </source>
</evidence>
<dbReference type="Proteomes" id="UP000614410">
    <property type="component" value="Unassembled WGS sequence"/>
</dbReference>
<proteinExistence type="inferred from homology"/>
<keyword evidence="3" id="KW-0813">Transport</keyword>
<dbReference type="Pfam" id="PF01925">
    <property type="entry name" value="TauE"/>
    <property type="match status" value="1"/>
</dbReference>
<evidence type="ECO:0000256" key="2">
    <source>
        <dbReference type="ARBA" id="ARBA00009142"/>
    </source>
</evidence>
<comment type="caution">
    <text evidence="9">The sequence shown here is derived from an EMBL/GenBank/DDBJ whole genome shotgun (WGS) entry which is preliminary data.</text>
</comment>
<organism evidence="9 10">
    <name type="scientific">Candidatus Amunia macphersoniae</name>
    <dbReference type="NCBI Taxonomy" id="3127014"/>
    <lineage>
        <taxon>Bacteria</taxon>
        <taxon>Bacillati</taxon>
        <taxon>Candidatus Dormiibacterota</taxon>
        <taxon>Candidatus Dormibacteria</taxon>
        <taxon>Candidatus Aeolococcales</taxon>
        <taxon>Candidatus Aeolococcaceae</taxon>
        <taxon>Candidatus Amunia</taxon>
    </lineage>
</organism>
<gene>
    <name evidence="9" type="ORF">JF887_10920</name>
</gene>
<feature type="transmembrane region" description="Helical" evidence="8">
    <location>
        <begin position="138"/>
        <end position="166"/>
    </location>
</feature>
<evidence type="ECO:0000256" key="4">
    <source>
        <dbReference type="ARBA" id="ARBA00022475"/>
    </source>
</evidence>
<keyword evidence="7 8" id="KW-0472">Membrane</keyword>
<evidence type="ECO:0000256" key="1">
    <source>
        <dbReference type="ARBA" id="ARBA00004651"/>
    </source>
</evidence>
<feature type="transmembrane region" description="Helical" evidence="8">
    <location>
        <begin position="228"/>
        <end position="246"/>
    </location>
</feature>
<comment type="similarity">
    <text evidence="2 8">Belongs to the 4-toluene sulfonate uptake permease (TSUP) (TC 2.A.102) family.</text>
</comment>
<feature type="transmembrane region" description="Helical" evidence="8">
    <location>
        <begin position="46"/>
        <end position="63"/>
    </location>
</feature>
<dbReference type="EMBL" id="JAEKNN010000053">
    <property type="protein sequence ID" value="MBJ7609923.1"/>
    <property type="molecule type" value="Genomic_DNA"/>
</dbReference>
<evidence type="ECO:0000256" key="5">
    <source>
        <dbReference type="ARBA" id="ARBA00022692"/>
    </source>
</evidence>